<comment type="caution">
    <text evidence="2">The sequence shown here is derived from an EMBL/GenBank/DDBJ whole genome shotgun (WGS) entry which is preliminary data.</text>
</comment>
<feature type="signal peptide" evidence="1">
    <location>
        <begin position="1"/>
        <end position="23"/>
    </location>
</feature>
<evidence type="ECO:0000313" key="3">
    <source>
        <dbReference type="Proteomes" id="UP001148018"/>
    </source>
</evidence>
<proteinExistence type="predicted"/>
<dbReference type="EMBL" id="JANIIK010000117">
    <property type="protein sequence ID" value="KAJ3586454.1"/>
    <property type="molecule type" value="Genomic_DNA"/>
</dbReference>
<dbReference type="AlphaFoldDB" id="A0A9Q0DDJ3"/>
<reference evidence="2" key="1">
    <citation type="submission" date="2022-07" db="EMBL/GenBank/DDBJ databases">
        <title>Chromosome-level genome of Muraenolepis orangiensis.</title>
        <authorList>
            <person name="Kim J."/>
        </authorList>
    </citation>
    <scope>NUCLEOTIDE SEQUENCE</scope>
    <source>
        <strain evidence="2">KU_S4_2022</strain>
        <tissue evidence="2">Muscle</tissue>
    </source>
</reference>
<accession>A0A9Q0DDJ3</accession>
<feature type="chain" id="PRO_5040455584" evidence="1">
    <location>
        <begin position="24"/>
        <end position="86"/>
    </location>
</feature>
<keyword evidence="3" id="KW-1185">Reference proteome</keyword>
<keyword evidence="1" id="KW-0732">Signal</keyword>
<evidence type="ECO:0000313" key="2">
    <source>
        <dbReference type="EMBL" id="KAJ3586454.1"/>
    </source>
</evidence>
<organism evidence="2 3">
    <name type="scientific">Muraenolepis orangiensis</name>
    <name type="common">Patagonian moray cod</name>
    <dbReference type="NCBI Taxonomy" id="630683"/>
    <lineage>
        <taxon>Eukaryota</taxon>
        <taxon>Metazoa</taxon>
        <taxon>Chordata</taxon>
        <taxon>Craniata</taxon>
        <taxon>Vertebrata</taxon>
        <taxon>Euteleostomi</taxon>
        <taxon>Actinopterygii</taxon>
        <taxon>Neopterygii</taxon>
        <taxon>Teleostei</taxon>
        <taxon>Neoteleostei</taxon>
        <taxon>Acanthomorphata</taxon>
        <taxon>Zeiogadaria</taxon>
        <taxon>Gadariae</taxon>
        <taxon>Gadiformes</taxon>
        <taxon>Muraenolepidoidei</taxon>
        <taxon>Muraenolepididae</taxon>
        <taxon>Muraenolepis</taxon>
    </lineage>
</organism>
<protein>
    <submittedName>
        <fullName evidence="2">Uncharacterized protein</fullName>
    </submittedName>
</protein>
<name>A0A9Q0DDJ3_9TELE</name>
<dbReference type="Proteomes" id="UP001148018">
    <property type="component" value="Unassembled WGS sequence"/>
</dbReference>
<sequence>MVLLPLLMVLLVLLMVLLTGANAQKHLYDDSRLHRSEARPRPHVEALKEAVRLQEGVKAWTRGGKNEHPHTNTPCPNSWHFCLSRR</sequence>
<gene>
    <name evidence="2" type="ORF">NHX12_012852</name>
</gene>
<evidence type="ECO:0000256" key="1">
    <source>
        <dbReference type="SAM" id="SignalP"/>
    </source>
</evidence>